<dbReference type="EMBL" id="ACFC01000004">
    <property type="protein sequence ID" value="EEE07315.1"/>
    <property type="molecule type" value="Genomic_DNA"/>
</dbReference>
<protein>
    <submittedName>
        <fullName evidence="1">Uncharacterized protein</fullName>
    </submittedName>
</protein>
<dbReference type="AlphaFoldDB" id="B9BNZ7"/>
<name>B9BNZ7_9BURK</name>
<evidence type="ECO:0000313" key="2">
    <source>
        <dbReference type="Proteomes" id="UP000004535"/>
    </source>
</evidence>
<proteinExistence type="predicted"/>
<accession>B9BNZ7</accession>
<sequence length="94" mass="10627">MRGDTASRGDPEQCTVENVAHTVVAGLYIENFYRLKTIKLGIAARHPFRCTVLVLEKLDRKIEDVENARNTIGLALRQAIFVRDLSKDCRARQA</sequence>
<reference evidence="1 2" key="1">
    <citation type="journal article" date="2012" name="J. Bacteriol.">
        <title>Draft Genome Sequence Determination for Cystic Fibrosis and Chronic Granulomatous Disease Burkholderia multivorans Isolates.</title>
        <authorList>
            <person name="Varga J.J."/>
            <person name="Losada L."/>
            <person name="Zelazny A.M."/>
            <person name="Brinkac L."/>
            <person name="Harkins D."/>
            <person name="Radune D."/>
            <person name="Hostetler J."/>
            <person name="Sampaio E.P."/>
            <person name="Ronning C.M."/>
            <person name="Nierman W.C."/>
            <person name="Greenberg D.E."/>
            <person name="Holland S.M."/>
            <person name="Goldberg J.B."/>
        </authorList>
    </citation>
    <scope>NUCLEOTIDE SEQUENCE [LARGE SCALE GENOMIC DNA]</scope>
    <source>
        <strain evidence="1 2">CGD2</strain>
    </source>
</reference>
<organism evidence="1 2">
    <name type="scientific">Burkholderia multivorans CGD2</name>
    <dbReference type="NCBI Taxonomy" id="513052"/>
    <lineage>
        <taxon>Bacteria</taxon>
        <taxon>Pseudomonadati</taxon>
        <taxon>Pseudomonadota</taxon>
        <taxon>Betaproteobacteria</taxon>
        <taxon>Burkholderiales</taxon>
        <taxon>Burkholderiaceae</taxon>
        <taxon>Burkholderia</taxon>
        <taxon>Burkholderia cepacia complex</taxon>
    </lineage>
</organism>
<gene>
    <name evidence="1" type="ORF">BURMUCGD2_6417</name>
</gene>
<evidence type="ECO:0000313" key="1">
    <source>
        <dbReference type="EMBL" id="EEE07315.1"/>
    </source>
</evidence>
<comment type="caution">
    <text evidence="1">The sequence shown here is derived from an EMBL/GenBank/DDBJ whole genome shotgun (WGS) entry which is preliminary data.</text>
</comment>
<dbReference type="Proteomes" id="UP000004535">
    <property type="component" value="Unassembled WGS sequence"/>
</dbReference>